<feature type="compositionally biased region" description="Basic and acidic residues" evidence="1">
    <location>
        <begin position="67"/>
        <end position="80"/>
    </location>
</feature>
<gene>
    <name evidence="2" type="ORF">FIBSPDRAFT_1042255</name>
</gene>
<feature type="compositionally biased region" description="Low complexity" evidence="1">
    <location>
        <begin position="87"/>
        <end position="100"/>
    </location>
</feature>
<sequence length="237" mass="26902">MSLDEPVSMTSSVQLQLPISNDDDALANHPSRRLLQALLDEIDESRKYGQGKNNRKTQHHHSRKDARKQDREDKETHKAELFWAPSKANPAKRAAPVARAKSPHSTEVRNKAKISAPVSLEDLHTAESKGKRWLVEAALTVVPKNMSPQHCHGVWHETSWDEKHNLTAAWGLLAPYDPDLSADIIFMEPTYHRCLGMLMRLFRHCWSTWGILRLDTAVHSLRLAHANPKSEAKVEKV</sequence>
<protein>
    <submittedName>
        <fullName evidence="2">Uncharacterized protein</fullName>
    </submittedName>
</protein>
<reference evidence="2 3" key="1">
    <citation type="journal article" date="2016" name="Mol. Biol. Evol.">
        <title>Comparative Genomics of Early-Diverging Mushroom-Forming Fungi Provides Insights into the Origins of Lignocellulose Decay Capabilities.</title>
        <authorList>
            <person name="Nagy L.G."/>
            <person name="Riley R."/>
            <person name="Tritt A."/>
            <person name="Adam C."/>
            <person name="Daum C."/>
            <person name="Floudas D."/>
            <person name="Sun H."/>
            <person name="Yadav J.S."/>
            <person name="Pangilinan J."/>
            <person name="Larsson K.H."/>
            <person name="Matsuura K."/>
            <person name="Barry K."/>
            <person name="Labutti K."/>
            <person name="Kuo R."/>
            <person name="Ohm R.A."/>
            <person name="Bhattacharya S.S."/>
            <person name="Shirouzu T."/>
            <person name="Yoshinaga Y."/>
            <person name="Martin F.M."/>
            <person name="Grigoriev I.V."/>
            <person name="Hibbett D.S."/>
        </authorList>
    </citation>
    <scope>NUCLEOTIDE SEQUENCE [LARGE SCALE GENOMIC DNA]</scope>
    <source>
        <strain evidence="2 3">CBS 109695</strain>
    </source>
</reference>
<evidence type="ECO:0000313" key="2">
    <source>
        <dbReference type="EMBL" id="KZP24192.1"/>
    </source>
</evidence>
<proteinExistence type="predicted"/>
<accession>A0A166MPW2</accession>
<keyword evidence="3" id="KW-1185">Reference proteome</keyword>
<name>A0A166MPW2_9AGAM</name>
<organism evidence="2 3">
    <name type="scientific">Athelia psychrophila</name>
    <dbReference type="NCBI Taxonomy" id="1759441"/>
    <lineage>
        <taxon>Eukaryota</taxon>
        <taxon>Fungi</taxon>
        <taxon>Dikarya</taxon>
        <taxon>Basidiomycota</taxon>
        <taxon>Agaricomycotina</taxon>
        <taxon>Agaricomycetes</taxon>
        <taxon>Agaricomycetidae</taxon>
        <taxon>Atheliales</taxon>
        <taxon>Atheliaceae</taxon>
        <taxon>Athelia</taxon>
    </lineage>
</organism>
<dbReference type="Proteomes" id="UP000076532">
    <property type="component" value="Unassembled WGS sequence"/>
</dbReference>
<dbReference type="AlphaFoldDB" id="A0A166MPW2"/>
<evidence type="ECO:0000256" key="1">
    <source>
        <dbReference type="SAM" id="MobiDB-lite"/>
    </source>
</evidence>
<feature type="region of interest" description="Disordered" evidence="1">
    <location>
        <begin position="45"/>
        <end position="111"/>
    </location>
</feature>
<evidence type="ECO:0000313" key="3">
    <source>
        <dbReference type="Proteomes" id="UP000076532"/>
    </source>
</evidence>
<dbReference type="EMBL" id="KV417527">
    <property type="protein sequence ID" value="KZP24192.1"/>
    <property type="molecule type" value="Genomic_DNA"/>
</dbReference>
<feature type="compositionally biased region" description="Basic residues" evidence="1">
    <location>
        <begin position="53"/>
        <end position="66"/>
    </location>
</feature>